<name>A0A494G984_SOLLC</name>
<proteinExistence type="predicted"/>
<reference evidence="2" key="1">
    <citation type="journal article" date="2012" name="Nature">
        <title>The tomato genome sequence provides insights into fleshy fruit evolution.</title>
        <authorList>
            <consortium name="Tomato Genome Consortium"/>
        </authorList>
    </citation>
    <scope>NUCLEOTIDE SEQUENCE [LARGE SCALE GENOMIC DNA]</scope>
    <source>
        <strain evidence="2">cv. Heinz 1706</strain>
    </source>
</reference>
<feature type="region of interest" description="Disordered" evidence="1">
    <location>
        <begin position="54"/>
        <end position="87"/>
    </location>
</feature>
<dbReference type="PaxDb" id="4081-Solyc00g029060.1.1"/>
<organism evidence="2">
    <name type="scientific">Solanum lycopersicum</name>
    <name type="common">Tomato</name>
    <name type="synonym">Lycopersicon esculentum</name>
    <dbReference type="NCBI Taxonomy" id="4081"/>
    <lineage>
        <taxon>Eukaryota</taxon>
        <taxon>Viridiplantae</taxon>
        <taxon>Streptophyta</taxon>
        <taxon>Embryophyta</taxon>
        <taxon>Tracheophyta</taxon>
        <taxon>Spermatophyta</taxon>
        <taxon>Magnoliopsida</taxon>
        <taxon>eudicotyledons</taxon>
        <taxon>Gunneridae</taxon>
        <taxon>Pentapetalae</taxon>
        <taxon>asterids</taxon>
        <taxon>lamiids</taxon>
        <taxon>Solanales</taxon>
        <taxon>Solanaceae</taxon>
        <taxon>Solanoideae</taxon>
        <taxon>Solaneae</taxon>
        <taxon>Solanum</taxon>
        <taxon>Solanum subgen. Lycopersicon</taxon>
    </lineage>
</organism>
<dbReference type="EnsemblPlants" id="Solyc00g029060.1.1">
    <property type="protein sequence ID" value="Solyc00g029060.1.1"/>
    <property type="gene ID" value="Solyc00g029060.1"/>
</dbReference>
<dbReference type="InParanoid" id="A0A494G984"/>
<sequence length="87" mass="9052">MPAGESQVSTGKQSGDYSSRYHVKEGAGCLAGPAQLVQVLVGNVRCFEAGQSDLTDDSSDATHFKSAPVRGSPGGPGENWVLKMNNL</sequence>
<evidence type="ECO:0000256" key="1">
    <source>
        <dbReference type="SAM" id="MobiDB-lite"/>
    </source>
</evidence>
<dbReference type="Gramene" id="Solyc00g029060.1.1">
    <property type="protein sequence ID" value="Solyc00g029060.1.1"/>
    <property type="gene ID" value="Solyc00g029060.1"/>
</dbReference>
<evidence type="ECO:0000313" key="3">
    <source>
        <dbReference type="Proteomes" id="UP000004994"/>
    </source>
</evidence>
<evidence type="ECO:0000313" key="2">
    <source>
        <dbReference type="EnsemblPlants" id="Solyc00g029060.1.1"/>
    </source>
</evidence>
<protein>
    <submittedName>
        <fullName evidence="2">Uncharacterized protein</fullName>
    </submittedName>
</protein>
<reference evidence="2" key="2">
    <citation type="submission" date="2019-04" db="UniProtKB">
        <authorList>
            <consortium name="EnsemblPlants"/>
        </authorList>
    </citation>
    <scope>IDENTIFICATION</scope>
    <source>
        <strain evidence="2">cv. Heinz 1706</strain>
    </source>
</reference>
<keyword evidence="3" id="KW-1185">Reference proteome</keyword>
<dbReference type="AlphaFoldDB" id="A0A494G984"/>
<dbReference type="Proteomes" id="UP000004994">
    <property type="component" value="Unassembled WGS sequence"/>
</dbReference>
<accession>A0A494G984</accession>